<feature type="region of interest" description="Disordered" evidence="1">
    <location>
        <begin position="1"/>
        <end position="86"/>
    </location>
</feature>
<organism evidence="2 3">
    <name type="scientific">Streptomyces viridiviolaceus</name>
    <dbReference type="NCBI Taxonomy" id="68282"/>
    <lineage>
        <taxon>Bacteria</taxon>
        <taxon>Bacillati</taxon>
        <taxon>Actinomycetota</taxon>
        <taxon>Actinomycetes</taxon>
        <taxon>Kitasatosporales</taxon>
        <taxon>Streptomycetaceae</taxon>
        <taxon>Streptomyces</taxon>
    </lineage>
</organism>
<protein>
    <submittedName>
        <fullName evidence="2">Uncharacterized protein</fullName>
    </submittedName>
</protein>
<sequence length="86" mass="8857">MTHADRRRGGPRTSPATARPPASPAQSRPLRPAVVRHPCEAAGRAGTPASTTPPGPQPDAPPHPGRPPTGTAHRHRAPAPRTGTAH</sequence>
<evidence type="ECO:0000313" key="3">
    <source>
        <dbReference type="Proteomes" id="UP001596409"/>
    </source>
</evidence>
<feature type="compositionally biased region" description="Pro residues" evidence="1">
    <location>
        <begin position="51"/>
        <end position="67"/>
    </location>
</feature>
<gene>
    <name evidence="2" type="ORF">ACFQMH_31790</name>
</gene>
<feature type="compositionally biased region" description="Low complexity" evidence="1">
    <location>
        <begin position="11"/>
        <end position="33"/>
    </location>
</feature>
<reference evidence="3" key="1">
    <citation type="journal article" date="2019" name="Int. J. Syst. Evol. Microbiol.">
        <title>The Global Catalogue of Microorganisms (GCM) 10K type strain sequencing project: providing services to taxonomists for standard genome sequencing and annotation.</title>
        <authorList>
            <consortium name="The Broad Institute Genomics Platform"/>
            <consortium name="The Broad Institute Genome Sequencing Center for Infectious Disease"/>
            <person name="Wu L."/>
            <person name="Ma J."/>
        </authorList>
    </citation>
    <scope>NUCLEOTIDE SEQUENCE [LARGE SCALE GENOMIC DNA]</scope>
    <source>
        <strain evidence="3">JCM 4855</strain>
    </source>
</reference>
<dbReference type="EMBL" id="JBHSYM010000077">
    <property type="protein sequence ID" value="MFC7016193.1"/>
    <property type="molecule type" value="Genomic_DNA"/>
</dbReference>
<feature type="compositionally biased region" description="Basic residues" evidence="1">
    <location>
        <begin position="1"/>
        <end position="10"/>
    </location>
</feature>
<feature type="non-terminal residue" evidence="2">
    <location>
        <position position="86"/>
    </location>
</feature>
<proteinExistence type="predicted"/>
<comment type="caution">
    <text evidence="2">The sequence shown here is derived from an EMBL/GenBank/DDBJ whole genome shotgun (WGS) entry which is preliminary data.</text>
</comment>
<dbReference type="Proteomes" id="UP001596409">
    <property type="component" value="Unassembled WGS sequence"/>
</dbReference>
<name>A0ABW2E893_9ACTN</name>
<feature type="compositionally biased region" description="Low complexity" evidence="1">
    <location>
        <begin position="41"/>
        <end position="50"/>
    </location>
</feature>
<evidence type="ECO:0000313" key="2">
    <source>
        <dbReference type="EMBL" id="MFC7016193.1"/>
    </source>
</evidence>
<accession>A0ABW2E893</accession>
<evidence type="ECO:0000256" key="1">
    <source>
        <dbReference type="SAM" id="MobiDB-lite"/>
    </source>
</evidence>
<keyword evidence="3" id="KW-1185">Reference proteome</keyword>